<name>A0A0G1UB16_9BACT</name>
<comment type="caution">
    <text evidence="2">The sequence shown here is derived from an EMBL/GenBank/DDBJ whole genome shotgun (WGS) entry which is preliminary data.</text>
</comment>
<dbReference type="EMBL" id="LCPF01000002">
    <property type="protein sequence ID" value="KKU91314.1"/>
    <property type="molecule type" value="Genomic_DNA"/>
</dbReference>
<proteinExistence type="predicted"/>
<evidence type="ECO:0000313" key="3">
    <source>
        <dbReference type="Proteomes" id="UP000034956"/>
    </source>
</evidence>
<gene>
    <name evidence="2" type="ORF">UY23_C0002G0053</name>
</gene>
<organism evidence="2 3">
    <name type="scientific">Candidatus Jorgensenbacteria bacterium GW2011_GWA1_48_11</name>
    <dbReference type="NCBI Taxonomy" id="1618660"/>
    <lineage>
        <taxon>Bacteria</taxon>
        <taxon>Candidatus Joergenseniibacteriota</taxon>
    </lineage>
</organism>
<evidence type="ECO:0000313" key="2">
    <source>
        <dbReference type="EMBL" id="KKU91314.1"/>
    </source>
</evidence>
<dbReference type="Proteomes" id="UP000034956">
    <property type="component" value="Unassembled WGS sequence"/>
</dbReference>
<evidence type="ECO:0000256" key="1">
    <source>
        <dbReference type="SAM" id="Coils"/>
    </source>
</evidence>
<sequence>MAKEDLPNPGELSPGEKQIIDANFETHLLDADVGNSLMPALTFARVGMPENINPLETYEEYLRAKAAESKNPDAYYGYVMGKSDPAVVQEYNAMVRVFNEELEETKRKKDSQRLQEAIKKMLEFLRTERKR</sequence>
<dbReference type="AlphaFoldDB" id="A0A0G1UB16"/>
<feature type="coiled-coil region" evidence="1">
    <location>
        <begin position="88"/>
        <end position="115"/>
    </location>
</feature>
<keyword evidence="1" id="KW-0175">Coiled coil</keyword>
<accession>A0A0G1UB16</accession>
<reference evidence="2 3" key="1">
    <citation type="journal article" date="2015" name="Nature">
        <title>rRNA introns, odd ribosomes, and small enigmatic genomes across a large radiation of phyla.</title>
        <authorList>
            <person name="Brown C.T."/>
            <person name="Hug L.A."/>
            <person name="Thomas B.C."/>
            <person name="Sharon I."/>
            <person name="Castelle C.J."/>
            <person name="Singh A."/>
            <person name="Wilkins M.J."/>
            <person name="Williams K.H."/>
            <person name="Banfield J.F."/>
        </authorList>
    </citation>
    <scope>NUCLEOTIDE SEQUENCE [LARGE SCALE GENOMIC DNA]</scope>
</reference>
<protein>
    <submittedName>
        <fullName evidence="2">Uncharacterized protein</fullName>
    </submittedName>
</protein>